<keyword evidence="3 4" id="KW-0326">Glycosidase</keyword>
<evidence type="ECO:0000256" key="2">
    <source>
        <dbReference type="ARBA" id="ARBA00022801"/>
    </source>
</evidence>
<dbReference type="RefSeq" id="WP_255899604.1">
    <property type="nucleotide sequence ID" value="NZ_JAFMZO010000001.1"/>
</dbReference>
<dbReference type="Pfam" id="PF00295">
    <property type="entry name" value="Glyco_hydro_28"/>
    <property type="match status" value="1"/>
</dbReference>
<comment type="similarity">
    <text evidence="1 4">Belongs to the glycosyl hydrolase 28 family.</text>
</comment>
<evidence type="ECO:0000313" key="7">
    <source>
        <dbReference type="Proteomes" id="UP001597387"/>
    </source>
</evidence>
<dbReference type="InterPro" id="IPR000743">
    <property type="entry name" value="Glyco_hydro_28"/>
</dbReference>
<dbReference type="Proteomes" id="UP001597387">
    <property type="component" value="Unassembled WGS sequence"/>
</dbReference>
<dbReference type="EMBL" id="JBHUHZ010000001">
    <property type="protein sequence ID" value="MFD2161328.1"/>
    <property type="molecule type" value="Genomic_DNA"/>
</dbReference>
<dbReference type="PANTHER" id="PTHR31339">
    <property type="entry name" value="PECTIN LYASE-RELATED"/>
    <property type="match status" value="1"/>
</dbReference>
<dbReference type="InterPro" id="IPR006626">
    <property type="entry name" value="PbH1"/>
</dbReference>
<evidence type="ECO:0000256" key="5">
    <source>
        <dbReference type="SAM" id="SignalP"/>
    </source>
</evidence>
<dbReference type="SUPFAM" id="SSF51126">
    <property type="entry name" value="Pectin lyase-like"/>
    <property type="match status" value="1"/>
</dbReference>
<sequence>MKHTLTILSLTALVFASSASYSQQGAKPWPSKLPVVKAPVFKKDTLSIVSFGAVSDGITLNTKSINDAIETSSKKGGGVVVVPRGLWLTGPIELKSNVNLHLKADAMLSFTKDLSQYKLLSTNWEGLAAIRNQSPISGTNLVNIAITGKGIIDGSGDAWRMVKRGKLTESQWKNLVASGGVLSDDEQIWYPTESSLKGSKVKAAGVIAGGKTADDFAEIKDFLRPNLVVLAKCKNILLEGVTFQNSPAWNIHPLMSENIVIRDIYAKNPWYAQNGDGLDIESCNNVLVENSVFDVGDDGICIKSGRDAEGRKRAMPTQNVVIRNCVVYHAHGGFVVGSEMSGGANNIYVSDCTFIGTDIGLRFKTTRGRGGVVENIFIKNISMKDIAGEALLFDMYYAAVDPIPAAGENRQAPKVQVLPVTEETPSFKNIYINNVVADGAAKAIFIRGLPEMNIHNIFLENMTLQANKGIEVEEARNIHFKNVNVISKDTKPVVNILNSNSIFFDGFRYKEGAALLFNVKGDRSANISVANTNVKGAVNQTEFSQDAKNQSLTIK</sequence>
<feature type="signal peptide" evidence="5">
    <location>
        <begin position="1"/>
        <end position="22"/>
    </location>
</feature>
<dbReference type="SMART" id="SM00710">
    <property type="entry name" value="PbH1"/>
    <property type="match status" value="7"/>
</dbReference>
<accession>A0ABW4ZH12</accession>
<keyword evidence="7" id="KW-1185">Reference proteome</keyword>
<evidence type="ECO:0000256" key="4">
    <source>
        <dbReference type="RuleBase" id="RU361169"/>
    </source>
</evidence>
<organism evidence="6 7">
    <name type="scientific">Paradesertivirga mongoliensis</name>
    <dbReference type="NCBI Taxonomy" id="2100740"/>
    <lineage>
        <taxon>Bacteria</taxon>
        <taxon>Pseudomonadati</taxon>
        <taxon>Bacteroidota</taxon>
        <taxon>Sphingobacteriia</taxon>
        <taxon>Sphingobacteriales</taxon>
        <taxon>Sphingobacteriaceae</taxon>
        <taxon>Paradesertivirga</taxon>
    </lineage>
</organism>
<dbReference type="InterPro" id="IPR051801">
    <property type="entry name" value="GH28_Enzymes"/>
</dbReference>
<dbReference type="EC" id="3.2.1.-" evidence="6"/>
<proteinExistence type="inferred from homology"/>
<dbReference type="GO" id="GO:0016798">
    <property type="term" value="F:hydrolase activity, acting on glycosyl bonds"/>
    <property type="evidence" value="ECO:0007669"/>
    <property type="project" value="UniProtKB-KW"/>
</dbReference>
<keyword evidence="5" id="KW-0732">Signal</keyword>
<name>A0ABW4ZH12_9SPHI</name>
<dbReference type="PANTHER" id="PTHR31339:SF9">
    <property type="entry name" value="PLASMIN AND FIBRONECTIN-BINDING PROTEIN A"/>
    <property type="match status" value="1"/>
</dbReference>
<comment type="caution">
    <text evidence="6">The sequence shown here is derived from an EMBL/GenBank/DDBJ whole genome shotgun (WGS) entry which is preliminary data.</text>
</comment>
<gene>
    <name evidence="6" type="ORF">ACFSJU_02935</name>
</gene>
<dbReference type="InterPro" id="IPR011050">
    <property type="entry name" value="Pectin_lyase_fold/virulence"/>
</dbReference>
<keyword evidence="2 4" id="KW-0378">Hydrolase</keyword>
<feature type="chain" id="PRO_5046087274" evidence="5">
    <location>
        <begin position="23"/>
        <end position="555"/>
    </location>
</feature>
<dbReference type="InterPro" id="IPR012334">
    <property type="entry name" value="Pectin_lyas_fold"/>
</dbReference>
<evidence type="ECO:0000313" key="6">
    <source>
        <dbReference type="EMBL" id="MFD2161328.1"/>
    </source>
</evidence>
<protein>
    <submittedName>
        <fullName evidence="6">Glycoside hydrolase family 28 protein</fullName>
        <ecNumber evidence="6">3.2.1.-</ecNumber>
    </submittedName>
</protein>
<evidence type="ECO:0000256" key="1">
    <source>
        <dbReference type="ARBA" id="ARBA00008834"/>
    </source>
</evidence>
<dbReference type="Gene3D" id="2.160.20.10">
    <property type="entry name" value="Single-stranded right-handed beta-helix, Pectin lyase-like"/>
    <property type="match status" value="1"/>
</dbReference>
<evidence type="ECO:0000256" key="3">
    <source>
        <dbReference type="ARBA" id="ARBA00023295"/>
    </source>
</evidence>
<reference evidence="7" key="1">
    <citation type="journal article" date="2019" name="Int. J. Syst. Evol. Microbiol.">
        <title>The Global Catalogue of Microorganisms (GCM) 10K type strain sequencing project: providing services to taxonomists for standard genome sequencing and annotation.</title>
        <authorList>
            <consortium name="The Broad Institute Genomics Platform"/>
            <consortium name="The Broad Institute Genome Sequencing Center for Infectious Disease"/>
            <person name="Wu L."/>
            <person name="Ma J."/>
        </authorList>
    </citation>
    <scope>NUCLEOTIDE SEQUENCE [LARGE SCALE GENOMIC DNA]</scope>
    <source>
        <strain evidence="7">KCTC 42217</strain>
    </source>
</reference>